<keyword evidence="4" id="KW-1185">Reference proteome</keyword>
<sequence length="302" mass="34952">MTQSSPNYQQFIEEQEPQTSPEALSKHSPEVESLIERLRKSDTYYLFIRDRQLFNWLDFQRESRANGYVVAVSCADLRKACQFYRLRYVRKRGTLHTIPMPVVYAQVQQPGTPTDLFLAILSELSNPFTGVCQLKLLRNRTWMTLSYYNVSVLIIGNAHYLTYQSFNELVEITRHLKISVVPVGSLYLHEILTRQSKKYTDVANTFLDWHEFSSFQKQETAEVISSWESQVLDGWKQPLNLTSDSGIVNILYERSGGQAETLYEMLRKIAIFSLEKPDLALNISSLKSILFTRSKPVNRIST</sequence>
<dbReference type="GeneID" id="58727454"/>
<accession>A0ABR6SHB5</accession>
<evidence type="ECO:0000313" key="4">
    <source>
        <dbReference type="Proteomes" id="UP000570851"/>
    </source>
</evidence>
<feature type="region of interest" description="Disordered" evidence="1">
    <location>
        <begin position="1"/>
        <end position="27"/>
    </location>
</feature>
<evidence type="ECO:0000313" key="3">
    <source>
        <dbReference type="EMBL" id="MBC1305776.1"/>
    </source>
</evidence>
<evidence type="ECO:0000256" key="1">
    <source>
        <dbReference type="SAM" id="MobiDB-lite"/>
    </source>
</evidence>
<geneLocation type="plasmid" evidence="3">
    <name>pN2B-A</name>
</geneLocation>
<dbReference type="EMBL" id="JACKZP010000286">
    <property type="protein sequence ID" value="MBC1305776.1"/>
    <property type="molecule type" value="Genomic_DNA"/>
</dbReference>
<keyword evidence="3" id="KW-0547">Nucleotide-binding</keyword>
<gene>
    <name evidence="3" type="ORF">GNE12_28225</name>
</gene>
<organism evidence="3 4">
    <name type="scientific">Trichormus variabilis N2B</name>
    <dbReference type="NCBI Taxonomy" id="2681315"/>
    <lineage>
        <taxon>Bacteria</taxon>
        <taxon>Bacillati</taxon>
        <taxon>Cyanobacteriota</taxon>
        <taxon>Cyanophyceae</taxon>
        <taxon>Nostocales</taxon>
        <taxon>Nostocaceae</taxon>
        <taxon>Trichormus</taxon>
    </lineage>
</organism>
<dbReference type="Proteomes" id="UP000570851">
    <property type="component" value="Unassembled WGS sequence"/>
</dbReference>
<comment type="caution">
    <text evidence="3">The sequence shown here is derived from an EMBL/GenBank/DDBJ whole genome shotgun (WGS) entry which is preliminary data.</text>
</comment>
<evidence type="ECO:0000259" key="2">
    <source>
        <dbReference type="Pfam" id="PF13401"/>
    </source>
</evidence>
<dbReference type="RefSeq" id="WP_011316413.1">
    <property type="nucleotide sequence ID" value="NZ_JACKZP010000286.1"/>
</dbReference>
<dbReference type="InterPro" id="IPR049945">
    <property type="entry name" value="AAA_22"/>
</dbReference>
<protein>
    <submittedName>
        <fullName evidence="3">ATP-binding protein</fullName>
    </submittedName>
</protein>
<reference evidence="3 4" key="1">
    <citation type="submission" date="2019-11" db="EMBL/GenBank/DDBJ databases">
        <title>Comparison of genomes from free-living endosymbiotic cyanobacteria isolated from Azolla.</title>
        <authorList>
            <person name="Thiel T."/>
            <person name="Pratte B."/>
        </authorList>
    </citation>
    <scope>NUCLEOTIDE SEQUENCE [LARGE SCALE GENOMIC DNA]</scope>
    <source>
        <strain evidence="3 4">N2B</strain>
        <plasmid evidence="3">pN2B-A</plasmid>
    </source>
</reference>
<proteinExistence type="predicted"/>
<feature type="domain" description="ORC1/DEAH AAA+ ATPase" evidence="2">
    <location>
        <begin position="91"/>
        <end position="192"/>
    </location>
</feature>
<keyword evidence="3" id="KW-0067">ATP-binding</keyword>
<dbReference type="GO" id="GO:0005524">
    <property type="term" value="F:ATP binding"/>
    <property type="evidence" value="ECO:0007669"/>
    <property type="project" value="UniProtKB-KW"/>
</dbReference>
<feature type="compositionally biased region" description="Polar residues" evidence="1">
    <location>
        <begin position="1"/>
        <end position="22"/>
    </location>
</feature>
<keyword evidence="3" id="KW-0614">Plasmid</keyword>
<dbReference type="Pfam" id="PF13401">
    <property type="entry name" value="AAA_22"/>
    <property type="match status" value="1"/>
</dbReference>
<name>A0ABR6SHB5_ANAVA</name>